<dbReference type="EMBL" id="GBRH01260133">
    <property type="protein sequence ID" value="JAD37762.1"/>
    <property type="molecule type" value="Transcribed_RNA"/>
</dbReference>
<reference evidence="1" key="1">
    <citation type="submission" date="2014-09" db="EMBL/GenBank/DDBJ databases">
        <authorList>
            <person name="Magalhaes I.L.F."/>
            <person name="Oliveira U."/>
            <person name="Santos F.R."/>
            <person name="Vidigal T.H.D.A."/>
            <person name="Brescovit A.D."/>
            <person name="Santos A.J."/>
        </authorList>
    </citation>
    <scope>NUCLEOTIDE SEQUENCE</scope>
    <source>
        <tissue evidence="1">Shoot tissue taken approximately 20 cm above the soil surface</tissue>
    </source>
</reference>
<organism evidence="1">
    <name type="scientific">Arundo donax</name>
    <name type="common">Giant reed</name>
    <name type="synonym">Donax arundinaceus</name>
    <dbReference type="NCBI Taxonomy" id="35708"/>
    <lineage>
        <taxon>Eukaryota</taxon>
        <taxon>Viridiplantae</taxon>
        <taxon>Streptophyta</taxon>
        <taxon>Embryophyta</taxon>
        <taxon>Tracheophyta</taxon>
        <taxon>Spermatophyta</taxon>
        <taxon>Magnoliopsida</taxon>
        <taxon>Liliopsida</taxon>
        <taxon>Poales</taxon>
        <taxon>Poaceae</taxon>
        <taxon>PACMAD clade</taxon>
        <taxon>Arundinoideae</taxon>
        <taxon>Arundineae</taxon>
        <taxon>Arundo</taxon>
    </lineage>
</organism>
<dbReference type="AlphaFoldDB" id="A0A0A8ZSE8"/>
<reference evidence="1" key="2">
    <citation type="journal article" date="2015" name="Data Brief">
        <title>Shoot transcriptome of the giant reed, Arundo donax.</title>
        <authorList>
            <person name="Barrero R.A."/>
            <person name="Guerrero F.D."/>
            <person name="Moolhuijzen P."/>
            <person name="Goolsby J.A."/>
            <person name="Tidwell J."/>
            <person name="Bellgard S.E."/>
            <person name="Bellgard M.I."/>
        </authorList>
    </citation>
    <scope>NUCLEOTIDE SEQUENCE</scope>
    <source>
        <tissue evidence="1">Shoot tissue taken approximately 20 cm above the soil surface</tissue>
    </source>
</reference>
<sequence>MQAAQVYFGVDGAMLCWGCDALVHGAMRALLCHGYAQPPAAQGGRLRVDSGRISSGI</sequence>
<accession>A0A0A8ZSE8</accession>
<name>A0A0A8ZSE8_ARUDO</name>
<protein>
    <submittedName>
        <fullName evidence="1">Uncharacterized protein</fullName>
    </submittedName>
</protein>
<evidence type="ECO:0000313" key="1">
    <source>
        <dbReference type="EMBL" id="JAD37762.1"/>
    </source>
</evidence>
<proteinExistence type="predicted"/>